<accession>A0A4V6APM5</accession>
<protein>
    <submittedName>
        <fullName evidence="2">Uncharacterized protein</fullName>
    </submittedName>
</protein>
<name>A0A4V6APM5_COLLU</name>
<feature type="region of interest" description="Disordered" evidence="1">
    <location>
        <begin position="1"/>
        <end position="46"/>
    </location>
</feature>
<reference evidence="2 3" key="1">
    <citation type="submission" date="2019-01" db="EMBL/GenBank/DDBJ databases">
        <title>Genome Assembly of Collichthys lucidus.</title>
        <authorList>
            <person name="Cai M."/>
            <person name="Xiao S."/>
        </authorList>
    </citation>
    <scope>NUCLEOTIDE SEQUENCE [LARGE SCALE GENOMIC DNA]</scope>
    <source>
        <strain evidence="2">JT15FE1705JMU</strain>
        <tissue evidence="2">Muscle</tissue>
    </source>
</reference>
<gene>
    <name evidence="2" type="ORF">D9C73_011333</name>
</gene>
<dbReference type="EMBL" id="CM014087">
    <property type="protein sequence ID" value="TKS77242.1"/>
    <property type="molecule type" value="Genomic_DNA"/>
</dbReference>
<proteinExistence type="predicted"/>
<sequence length="233" mass="25759">MEDMDHTSTPVLVPDRSDAAQLRMTPAPSPISPRSPHSSPGSPPISPLYLSPISPLDFAPLSLPLSPFGFTPHSSPGYICSYSSDHSSCSPPSVSEEEQWTLVPTGHPTKLILRRVQKEGSTAQTPSEPLQASFVQKMYHRFTWTSVPVPGPTRHSVPWLILRKTLKLTSSPPPSPSRSPPHTSVSPEPQWVTKLQRIMLEKRHAGSPKRPTANEAKSPEKRSKEEEKRGQRY</sequence>
<feature type="region of interest" description="Disordered" evidence="1">
    <location>
        <begin position="168"/>
        <end position="233"/>
    </location>
</feature>
<feature type="compositionally biased region" description="Basic and acidic residues" evidence="1">
    <location>
        <begin position="217"/>
        <end position="233"/>
    </location>
</feature>
<dbReference type="Proteomes" id="UP000298787">
    <property type="component" value="Chromosome 10"/>
</dbReference>
<evidence type="ECO:0000313" key="3">
    <source>
        <dbReference type="Proteomes" id="UP000298787"/>
    </source>
</evidence>
<organism evidence="2 3">
    <name type="scientific">Collichthys lucidus</name>
    <name type="common">Big head croaker</name>
    <name type="synonym">Sciaena lucida</name>
    <dbReference type="NCBI Taxonomy" id="240159"/>
    <lineage>
        <taxon>Eukaryota</taxon>
        <taxon>Metazoa</taxon>
        <taxon>Chordata</taxon>
        <taxon>Craniata</taxon>
        <taxon>Vertebrata</taxon>
        <taxon>Euteleostomi</taxon>
        <taxon>Actinopterygii</taxon>
        <taxon>Neopterygii</taxon>
        <taxon>Teleostei</taxon>
        <taxon>Neoteleostei</taxon>
        <taxon>Acanthomorphata</taxon>
        <taxon>Eupercaria</taxon>
        <taxon>Sciaenidae</taxon>
        <taxon>Collichthys</taxon>
    </lineage>
</organism>
<keyword evidence="3" id="KW-1185">Reference proteome</keyword>
<evidence type="ECO:0000256" key="1">
    <source>
        <dbReference type="SAM" id="MobiDB-lite"/>
    </source>
</evidence>
<evidence type="ECO:0000313" key="2">
    <source>
        <dbReference type="EMBL" id="TKS77242.1"/>
    </source>
</evidence>
<dbReference type="AlphaFoldDB" id="A0A4V6APM5"/>